<reference evidence="3" key="1">
    <citation type="submission" date="2021-01" db="EMBL/GenBank/DDBJ databases">
        <authorList>
            <person name="Corre E."/>
            <person name="Pelletier E."/>
            <person name="Niang G."/>
            <person name="Scheremetjew M."/>
            <person name="Finn R."/>
            <person name="Kale V."/>
            <person name="Holt S."/>
            <person name="Cochrane G."/>
            <person name="Meng A."/>
            <person name="Brown T."/>
            <person name="Cohen L."/>
        </authorList>
    </citation>
    <scope>NUCLEOTIDE SEQUENCE</scope>
    <source>
        <strain evidence="3">CCMP281</strain>
    </source>
</reference>
<keyword evidence="2" id="KW-1133">Transmembrane helix</keyword>
<keyword evidence="2" id="KW-0472">Membrane</keyword>
<evidence type="ECO:0000256" key="1">
    <source>
        <dbReference type="SAM" id="MobiDB-lite"/>
    </source>
</evidence>
<evidence type="ECO:0000256" key="2">
    <source>
        <dbReference type="SAM" id="Phobius"/>
    </source>
</evidence>
<name>A0A7S3BA95_9EUKA</name>
<dbReference type="EMBL" id="HBHX01050151">
    <property type="protein sequence ID" value="CAE0129622.1"/>
    <property type="molecule type" value="Transcribed_RNA"/>
</dbReference>
<accession>A0A7S3BA95</accession>
<feature type="transmembrane region" description="Helical" evidence="2">
    <location>
        <begin position="9"/>
        <end position="27"/>
    </location>
</feature>
<sequence>MQVRVLRSAVFVIGASTSARVMIYTLWTNGREFWFALRTSLILNSTARVVAVLLLKASDVAPYSFPPGRLSYKDALRFNILCIVHAALMLSPSCRQWISRLIGGEHVALDLVDLEREACKLTLTTSFTTSAVATPHGSECSQDEIKPSGEHAPPQSNLRLAATPAATWATAVRAGLRTDGAGYTFTGYTQADQMTAASSFCTESEGSTYMECDNAVANLPLNSLHASRQGGGR</sequence>
<dbReference type="AlphaFoldDB" id="A0A7S3BA95"/>
<gene>
    <name evidence="3" type="ORF">HERI1096_LOCUS27696</name>
</gene>
<feature type="region of interest" description="Disordered" evidence="1">
    <location>
        <begin position="133"/>
        <end position="156"/>
    </location>
</feature>
<protein>
    <submittedName>
        <fullName evidence="3">Uncharacterized protein</fullName>
    </submittedName>
</protein>
<proteinExistence type="predicted"/>
<organism evidence="3">
    <name type="scientific">Haptolina ericina</name>
    <dbReference type="NCBI Taxonomy" id="156174"/>
    <lineage>
        <taxon>Eukaryota</taxon>
        <taxon>Haptista</taxon>
        <taxon>Haptophyta</taxon>
        <taxon>Prymnesiophyceae</taxon>
        <taxon>Prymnesiales</taxon>
        <taxon>Prymnesiaceae</taxon>
        <taxon>Haptolina</taxon>
    </lineage>
</organism>
<evidence type="ECO:0000313" key="3">
    <source>
        <dbReference type="EMBL" id="CAE0129622.1"/>
    </source>
</evidence>
<keyword evidence="2" id="KW-0812">Transmembrane</keyword>